<evidence type="ECO:0000259" key="2">
    <source>
        <dbReference type="Pfam" id="PF01558"/>
    </source>
</evidence>
<evidence type="ECO:0000313" key="3">
    <source>
        <dbReference type="EMBL" id="KUG04678.1"/>
    </source>
</evidence>
<evidence type="ECO:0000256" key="1">
    <source>
        <dbReference type="ARBA" id="ARBA00023002"/>
    </source>
</evidence>
<dbReference type="GO" id="GO:0047553">
    <property type="term" value="F:2-oxoglutarate synthase activity"/>
    <property type="evidence" value="ECO:0007669"/>
    <property type="project" value="UniProtKB-EC"/>
</dbReference>
<comment type="caution">
    <text evidence="3">The sequence shown here is derived from an EMBL/GenBank/DDBJ whole genome shotgun (WGS) entry which is preliminary data.</text>
</comment>
<organism evidence="3">
    <name type="scientific">hydrocarbon metagenome</name>
    <dbReference type="NCBI Taxonomy" id="938273"/>
    <lineage>
        <taxon>unclassified sequences</taxon>
        <taxon>metagenomes</taxon>
        <taxon>ecological metagenomes</taxon>
    </lineage>
</organism>
<feature type="domain" description="Pyruvate/ketoisovalerate oxidoreductase catalytic" evidence="2">
    <location>
        <begin position="13"/>
        <end position="177"/>
    </location>
</feature>
<protein>
    <submittedName>
        <fullName evidence="3">2-oxoglutarate oxidoreductase, gamma subunit</fullName>
        <ecNumber evidence="3">1.2.7.3</ecNumber>
    </submittedName>
</protein>
<dbReference type="AlphaFoldDB" id="A0A0W8E8A8"/>
<dbReference type="PANTHER" id="PTHR42730:SF1">
    <property type="entry name" value="2-OXOGLUTARATE SYNTHASE SUBUNIT KORC"/>
    <property type="match status" value="1"/>
</dbReference>
<dbReference type="EC" id="1.2.7.3" evidence="3"/>
<sequence length="183" mass="19923">MDREQQVLFAGFGGQGVLSMGQFLTHLAMNAGKEVSWVPSYGAEMRGGTANCLVTISEEEISSPLTENPMAAVIMNGPSLDKFENRIKPNGTLVINSSMVERMPARDDLNVLKMPVNQIAAEIGNIRGANMIILGAYLQKTGIVKVEEALEYLGVVFKGKSENIIEQNKAAFLAGVEYARNEW</sequence>
<dbReference type="InterPro" id="IPR019752">
    <property type="entry name" value="Pyrv/ketoisovalerate_OxRed_cat"/>
</dbReference>
<dbReference type="SUPFAM" id="SSF53323">
    <property type="entry name" value="Pyruvate-ferredoxin oxidoreductase, PFOR, domain III"/>
    <property type="match status" value="1"/>
</dbReference>
<reference evidence="3" key="1">
    <citation type="journal article" date="2015" name="Proc. Natl. Acad. Sci. U.S.A.">
        <title>Networks of energetic and metabolic interactions define dynamics in microbial communities.</title>
        <authorList>
            <person name="Embree M."/>
            <person name="Liu J.K."/>
            <person name="Al-Bassam M.M."/>
            <person name="Zengler K."/>
        </authorList>
    </citation>
    <scope>NUCLEOTIDE SEQUENCE</scope>
</reference>
<dbReference type="Pfam" id="PF01558">
    <property type="entry name" value="POR"/>
    <property type="match status" value="1"/>
</dbReference>
<accession>A0A0W8E8A8</accession>
<dbReference type="Gene3D" id="3.40.920.10">
    <property type="entry name" value="Pyruvate-ferredoxin oxidoreductase, PFOR, domain III"/>
    <property type="match status" value="1"/>
</dbReference>
<dbReference type="EMBL" id="LNQE01001842">
    <property type="protein sequence ID" value="KUG04678.1"/>
    <property type="molecule type" value="Genomic_DNA"/>
</dbReference>
<gene>
    <name evidence="3" type="ORF">ASZ90_017817</name>
</gene>
<name>A0A0W8E8A8_9ZZZZ</name>
<proteinExistence type="predicted"/>
<keyword evidence="1 3" id="KW-0560">Oxidoreductase</keyword>
<dbReference type="PANTHER" id="PTHR42730">
    <property type="entry name" value="2-OXOGLUTARATE SYNTHASE SUBUNIT KORC"/>
    <property type="match status" value="1"/>
</dbReference>
<dbReference type="InterPro" id="IPR052554">
    <property type="entry name" value="2-oxoglutarate_synth_KorC"/>
</dbReference>
<dbReference type="InterPro" id="IPR002869">
    <property type="entry name" value="Pyrv_flavodox_OxRed_cen"/>
</dbReference>